<dbReference type="PANTHER" id="PTHR45749">
    <property type="match status" value="1"/>
</dbReference>
<comment type="caution">
    <text evidence="2">The sequence shown here is derived from an EMBL/GenBank/DDBJ whole genome shotgun (WGS) entry which is preliminary data.</text>
</comment>
<proteinExistence type="predicted"/>
<accession>A0A6G0Y660</accession>
<dbReference type="InterPro" id="IPR012337">
    <property type="entry name" value="RNaseH-like_sf"/>
</dbReference>
<evidence type="ECO:0000259" key="1">
    <source>
        <dbReference type="Pfam" id="PF05699"/>
    </source>
</evidence>
<dbReference type="Pfam" id="PF05699">
    <property type="entry name" value="Dimer_Tnp_hAT"/>
    <property type="match status" value="1"/>
</dbReference>
<dbReference type="PANTHER" id="PTHR45749:SF37">
    <property type="entry name" value="OS05G0311600 PROTEIN"/>
    <property type="match status" value="1"/>
</dbReference>
<dbReference type="InterPro" id="IPR008906">
    <property type="entry name" value="HATC_C_dom"/>
</dbReference>
<sequence length="87" mass="10191">MGKSFKEIKSVIERVLVIPVSSALAERSFSTMRRIKTYLRTSMTTMRLHNLALISIEREFSSELLKDPTKIIDEFAKMKNRRIQFII</sequence>
<reference evidence="2 3" key="1">
    <citation type="submission" date="2019-08" db="EMBL/GenBank/DDBJ databases">
        <title>Whole genome of Aphis craccivora.</title>
        <authorList>
            <person name="Voronova N.V."/>
            <person name="Shulinski R.S."/>
            <person name="Bandarenka Y.V."/>
            <person name="Zhorov D.G."/>
            <person name="Warner D."/>
        </authorList>
    </citation>
    <scope>NUCLEOTIDE SEQUENCE [LARGE SCALE GENOMIC DNA]</scope>
    <source>
        <strain evidence="2">180601</strain>
        <tissue evidence="2">Whole Body</tissue>
    </source>
</reference>
<evidence type="ECO:0000313" key="2">
    <source>
        <dbReference type="EMBL" id="KAF0749687.1"/>
    </source>
</evidence>
<dbReference type="AlphaFoldDB" id="A0A6G0Y660"/>
<evidence type="ECO:0000313" key="3">
    <source>
        <dbReference type="Proteomes" id="UP000478052"/>
    </source>
</evidence>
<dbReference type="GO" id="GO:0046983">
    <property type="term" value="F:protein dimerization activity"/>
    <property type="evidence" value="ECO:0007669"/>
    <property type="project" value="InterPro"/>
</dbReference>
<dbReference type="SUPFAM" id="SSF53098">
    <property type="entry name" value="Ribonuclease H-like"/>
    <property type="match status" value="1"/>
</dbReference>
<protein>
    <submittedName>
        <fullName evidence="2">Zinc finger MYM-type protein 1-like</fullName>
    </submittedName>
</protein>
<gene>
    <name evidence="2" type="ORF">FWK35_00029857</name>
</gene>
<dbReference type="Proteomes" id="UP000478052">
    <property type="component" value="Unassembled WGS sequence"/>
</dbReference>
<organism evidence="2 3">
    <name type="scientific">Aphis craccivora</name>
    <name type="common">Cowpea aphid</name>
    <dbReference type="NCBI Taxonomy" id="307492"/>
    <lineage>
        <taxon>Eukaryota</taxon>
        <taxon>Metazoa</taxon>
        <taxon>Ecdysozoa</taxon>
        <taxon>Arthropoda</taxon>
        <taxon>Hexapoda</taxon>
        <taxon>Insecta</taxon>
        <taxon>Pterygota</taxon>
        <taxon>Neoptera</taxon>
        <taxon>Paraneoptera</taxon>
        <taxon>Hemiptera</taxon>
        <taxon>Sternorrhyncha</taxon>
        <taxon>Aphidomorpha</taxon>
        <taxon>Aphidoidea</taxon>
        <taxon>Aphididae</taxon>
        <taxon>Aphidini</taxon>
        <taxon>Aphis</taxon>
        <taxon>Aphis</taxon>
    </lineage>
</organism>
<name>A0A6G0Y660_APHCR</name>
<dbReference type="OrthoDB" id="6611240at2759"/>
<dbReference type="EMBL" id="VUJU01006005">
    <property type="protein sequence ID" value="KAF0749687.1"/>
    <property type="molecule type" value="Genomic_DNA"/>
</dbReference>
<feature type="domain" description="HAT C-terminal dimerisation" evidence="1">
    <location>
        <begin position="3"/>
        <end position="59"/>
    </location>
</feature>
<keyword evidence="3" id="KW-1185">Reference proteome</keyword>